<keyword evidence="1" id="KW-0804">Transcription</keyword>
<dbReference type="EMBL" id="CM051400">
    <property type="protein sequence ID" value="KAJ4714880.1"/>
    <property type="molecule type" value="Genomic_DNA"/>
</dbReference>
<keyword evidence="1" id="KW-0240">DNA-directed RNA polymerase</keyword>
<keyword evidence="2" id="KW-1185">Reference proteome</keyword>
<proteinExistence type="predicted"/>
<dbReference type="Proteomes" id="UP001164539">
    <property type="component" value="Chromosome 7"/>
</dbReference>
<name>A0ACC1XTX2_MELAZ</name>
<accession>A0ACC1XTX2</accession>
<organism evidence="1 2">
    <name type="scientific">Melia azedarach</name>
    <name type="common">Chinaberry tree</name>
    <dbReference type="NCBI Taxonomy" id="155640"/>
    <lineage>
        <taxon>Eukaryota</taxon>
        <taxon>Viridiplantae</taxon>
        <taxon>Streptophyta</taxon>
        <taxon>Embryophyta</taxon>
        <taxon>Tracheophyta</taxon>
        <taxon>Spermatophyta</taxon>
        <taxon>Magnoliopsida</taxon>
        <taxon>eudicotyledons</taxon>
        <taxon>Gunneridae</taxon>
        <taxon>Pentapetalae</taxon>
        <taxon>rosids</taxon>
        <taxon>malvids</taxon>
        <taxon>Sapindales</taxon>
        <taxon>Meliaceae</taxon>
        <taxon>Melia</taxon>
    </lineage>
</organism>
<evidence type="ECO:0000313" key="2">
    <source>
        <dbReference type="Proteomes" id="UP001164539"/>
    </source>
</evidence>
<evidence type="ECO:0000313" key="1">
    <source>
        <dbReference type="EMBL" id="KAJ4714880.1"/>
    </source>
</evidence>
<reference evidence="1 2" key="1">
    <citation type="journal article" date="2023" name="Science">
        <title>Complex scaffold remodeling in plant triterpene biosynthesis.</title>
        <authorList>
            <person name="De La Pena R."/>
            <person name="Hodgson H."/>
            <person name="Liu J.C."/>
            <person name="Stephenson M.J."/>
            <person name="Martin A.C."/>
            <person name="Owen C."/>
            <person name="Harkess A."/>
            <person name="Leebens-Mack J."/>
            <person name="Jimenez L.E."/>
            <person name="Osbourn A."/>
            <person name="Sattely E.S."/>
        </authorList>
    </citation>
    <scope>NUCLEOTIDE SEQUENCE [LARGE SCALE GENOMIC DNA]</scope>
    <source>
        <strain evidence="2">cv. JPN11</strain>
        <tissue evidence="1">Leaf</tissue>
    </source>
</reference>
<protein>
    <submittedName>
        <fullName evidence="1">DNA-directed RNA polymerase subunit</fullName>
    </submittedName>
</protein>
<gene>
    <name evidence="1" type="ORF">OWV82_013298</name>
</gene>
<comment type="caution">
    <text evidence="1">The sequence shown here is derived from an EMBL/GenBank/DDBJ whole genome shotgun (WGS) entry which is preliminary data.</text>
</comment>
<sequence length="198" mass="22714">MASVSRATALPQFQYIPSPAFHHRRNSIHSNGMLRVHAAKIATDGGRGRLGNDQIVYGPDLLRKPVVSLPDDQCRAVNWEDQILSDTVPLVGVVRMILHSGRYNSGERLTPEHEEIVVKMLLPYHPKYEEKIGGGIDHIKVGNHPDFEGTRCLFIVQKGGELMDFSYWKCIKGLIKKKYPLHADCFILRHFRRHWRRE</sequence>